<evidence type="ECO:0000313" key="13">
    <source>
        <dbReference type="Proteomes" id="UP001195483"/>
    </source>
</evidence>
<dbReference type="PRINTS" id="PR00014">
    <property type="entry name" value="FNTYPEIII"/>
</dbReference>
<keyword evidence="8" id="KW-1133">Transmembrane helix</keyword>
<evidence type="ECO:0000256" key="1">
    <source>
        <dbReference type="ARBA" id="ARBA00004479"/>
    </source>
</evidence>
<dbReference type="InterPro" id="IPR013783">
    <property type="entry name" value="Ig-like_fold"/>
</dbReference>
<feature type="region of interest" description="Disordered" evidence="7">
    <location>
        <begin position="1325"/>
        <end position="1353"/>
    </location>
</feature>
<evidence type="ECO:0000256" key="2">
    <source>
        <dbReference type="ARBA" id="ARBA00022737"/>
    </source>
</evidence>
<feature type="compositionally biased region" description="Basic and acidic residues" evidence="7">
    <location>
        <begin position="1172"/>
        <end position="1188"/>
    </location>
</feature>
<feature type="region of interest" description="Disordered" evidence="7">
    <location>
        <begin position="1167"/>
        <end position="1228"/>
    </location>
</feature>
<proteinExistence type="predicted"/>
<sequence length="1353" mass="147755">MDSMQILRTGWILIAFYTVQVVCVQEFLEKPQNMSVVKGQTAVMKCSVQNRAGLVQWARDGLMLGYDRKIPGYSRYSMIGNNDQEYHLQIIDVSLDDDADLSCQVSPAMNNPPLVAMGHLTVLVPPNMPEIVDHANGSSIEVRYTDPVLQLTCIATNGRPAAVIKWYRMGEEQTSKVEYSVEPIPNDKRQNARSVITISPRYPDDNGVIYTCEARNEALIGGPLQVKVKLSVLYPPATPVITGYRLNEIVRTNDTMQLTCTSEGGNPLAQVVWFKNNEEIDFSYTQANNKAVNYLTFTAQPSDNNAEYRCEATNVVTPQPLVAKIKLIVHFAPKKVTISGDKLAKAGEVVTLSCQSSNSNPAAAITWFAKGRQLAETTSRVEDSPDGGYITYSEVTVTMTHQDNNIIYSCQATNEQLGQTVAATATLSVLYPPDSPQITGYTEGESIRAGDLKRMTCSAVGGNPLATLKWFKGDAEIPAESPGPPVGNIATSEIAIVTKADDNGAIYKCTATNDATAVPLEAVKRLTVHFPPPSVDITTDPTHPKAGHKLTLTCVSASSNPGAVITWINNNRRIQGIDKGMTPAEYGGKSTTNILEFVPTSEHHQAVYGCRATNLLLSETVNDAITLDVLYKPEFNDTISPSSIEIVEGTSKTVTFTVSANPPTVNYTLTKFTESADASSLTLENGLLQIASITRAATGSYGIISENLEGTTMFNFSIAVLFPATVEPPEKVEADVGAKAELKCKATASPMTANMIKWTREGFDMTRTRESYQDGVGILVIEELAKGDSGKFTCVADNGVGSAATAEVELLVRFSPEIDKNLANAKAASVPGLTGRLSCKAEGSPQVSFKWKKDGSEIAATGEKYEIQEKVTDGVKYENILLIKDVSDEDYGVYVCIVSNNKGNDSYEIVFDGTDKPDPPYNIRFVNATHDSITIAWDPGFDGGLVQAYTVRYKPVSGSHGYVQIDVIPPSSTLFTVRGLELGTEYEFTVKAFNTLGHSEYQPAGIKVVTSNVKPAADETSVMTSGSEDTPVIIILVVCVVGIFLLALNIGLILFFVRRRKKRLENGSDTTSHTNTIELYGPSKETALYPMTPSDESRSYGTYDKNMEDFSDDYKSYEHEGDRQLGEDSESCQNQVRKSSWKDNCCLSPVEEDVKTVFLPPPEYSSTTYSHNKLDSPTFEHRTFHPDSKQAYLDDLEESERKSPWRYEDSSRGSRRYKGTFDNNYADDHIRENGVAGTAYDVRTASHDMARQKSVADMSDRLASRPSSRGGYKTPPPPPVRSSSKGAVDIPPLPSRNYAIEEASPRYVPPPGSLSSFRNNVNVVPNPSYNGPSMRAVSPHNQGSVDDMRGHLV</sequence>
<feature type="region of interest" description="Disordered" evidence="7">
    <location>
        <begin position="1250"/>
        <end position="1294"/>
    </location>
</feature>
<dbReference type="InterPro" id="IPR007110">
    <property type="entry name" value="Ig-like_dom"/>
</dbReference>
<dbReference type="InterPro" id="IPR013098">
    <property type="entry name" value="Ig_I-set"/>
</dbReference>
<keyword evidence="13" id="KW-1185">Reference proteome</keyword>
<feature type="domain" description="Ig-like" evidence="10">
    <location>
        <begin position="25"/>
        <end position="116"/>
    </location>
</feature>
<evidence type="ECO:0008006" key="14">
    <source>
        <dbReference type="Google" id="ProtNLM"/>
    </source>
</evidence>
<reference evidence="12" key="1">
    <citation type="journal article" date="2021" name="Genome Biol. Evol.">
        <title>A High-Quality Reference Genome for a Parasitic Bivalve with Doubly Uniparental Inheritance (Bivalvia: Unionida).</title>
        <authorList>
            <person name="Smith C.H."/>
        </authorList>
    </citation>
    <scope>NUCLEOTIDE SEQUENCE</scope>
    <source>
        <strain evidence="12">CHS0354</strain>
    </source>
</reference>
<keyword evidence="5" id="KW-0325">Glycoprotein</keyword>
<dbReference type="FunFam" id="2.60.40.10:FF:000405">
    <property type="entry name" value="nephrin isoform X1"/>
    <property type="match status" value="1"/>
</dbReference>
<dbReference type="InterPro" id="IPR003598">
    <property type="entry name" value="Ig_sub2"/>
</dbReference>
<dbReference type="CDD" id="cd00063">
    <property type="entry name" value="FN3"/>
    <property type="match status" value="1"/>
</dbReference>
<reference evidence="12" key="3">
    <citation type="submission" date="2023-05" db="EMBL/GenBank/DDBJ databases">
        <authorList>
            <person name="Smith C.H."/>
        </authorList>
    </citation>
    <scope>NUCLEOTIDE SEQUENCE</scope>
    <source>
        <strain evidence="12">CHS0354</strain>
        <tissue evidence="12">Mantle</tissue>
    </source>
</reference>
<dbReference type="InterPro" id="IPR036179">
    <property type="entry name" value="Ig-like_dom_sf"/>
</dbReference>
<evidence type="ECO:0000256" key="6">
    <source>
        <dbReference type="ARBA" id="ARBA00023319"/>
    </source>
</evidence>
<feature type="compositionally biased region" description="Basic and acidic residues" evidence="7">
    <location>
        <begin position="1199"/>
        <end position="1212"/>
    </location>
</feature>
<dbReference type="Pfam" id="PF00041">
    <property type="entry name" value="fn3"/>
    <property type="match status" value="1"/>
</dbReference>
<feature type="domain" description="Ig-like" evidence="10">
    <location>
        <begin position="816"/>
        <end position="912"/>
    </location>
</feature>
<evidence type="ECO:0000259" key="10">
    <source>
        <dbReference type="PROSITE" id="PS50835"/>
    </source>
</evidence>
<dbReference type="InterPro" id="IPR013162">
    <property type="entry name" value="CD80_C2-set"/>
</dbReference>
<dbReference type="InterPro" id="IPR036116">
    <property type="entry name" value="FN3_sf"/>
</dbReference>
<feature type="domain" description="Ig-like" evidence="10">
    <location>
        <begin position="533"/>
        <end position="622"/>
    </location>
</feature>
<feature type="region of interest" description="Disordered" evidence="7">
    <location>
        <begin position="1084"/>
        <end position="1105"/>
    </location>
</feature>
<feature type="domain" description="Ig-like" evidence="10">
    <location>
        <begin position="723"/>
        <end position="809"/>
    </location>
</feature>
<dbReference type="SMART" id="SM00409">
    <property type="entry name" value="IG"/>
    <property type="match status" value="9"/>
</dbReference>
<accession>A0AAE0RWM8</accession>
<keyword evidence="9" id="KW-0732">Signal</keyword>
<feature type="domain" description="Fibronectin type-III" evidence="11">
    <location>
        <begin position="919"/>
        <end position="1016"/>
    </location>
</feature>
<feature type="chain" id="PRO_5042016342" description="Nephrin" evidence="9">
    <location>
        <begin position="25"/>
        <end position="1353"/>
    </location>
</feature>
<comment type="caution">
    <text evidence="12">The sequence shown here is derived from an EMBL/GenBank/DDBJ whole genome shotgun (WGS) entry which is preliminary data.</text>
</comment>
<gene>
    <name evidence="12" type="ORF">CHS0354_013934</name>
</gene>
<feature type="signal peptide" evidence="9">
    <location>
        <begin position="1"/>
        <end position="24"/>
    </location>
</feature>
<keyword evidence="4" id="KW-1015">Disulfide bond</keyword>
<dbReference type="InterPro" id="IPR003599">
    <property type="entry name" value="Ig_sub"/>
</dbReference>
<dbReference type="InterPro" id="IPR051275">
    <property type="entry name" value="Cell_adhesion_signaling"/>
</dbReference>
<dbReference type="SMART" id="SM00408">
    <property type="entry name" value="IGc2"/>
    <property type="match status" value="8"/>
</dbReference>
<evidence type="ECO:0000256" key="3">
    <source>
        <dbReference type="ARBA" id="ARBA00023136"/>
    </source>
</evidence>
<dbReference type="GO" id="GO:0050839">
    <property type="term" value="F:cell adhesion molecule binding"/>
    <property type="evidence" value="ECO:0007669"/>
    <property type="project" value="TreeGrafter"/>
</dbReference>
<dbReference type="PANTHER" id="PTHR11640:SF136">
    <property type="entry name" value="NEPHRIN"/>
    <property type="match status" value="1"/>
</dbReference>
<dbReference type="Gene3D" id="2.60.40.10">
    <property type="entry name" value="Immunoglobulins"/>
    <property type="match status" value="10"/>
</dbReference>
<evidence type="ECO:0000256" key="4">
    <source>
        <dbReference type="ARBA" id="ARBA00023157"/>
    </source>
</evidence>
<comment type="subcellular location">
    <subcellularLocation>
        <location evidence="1">Membrane</location>
        <topology evidence="1">Single-pass type I membrane protein</topology>
    </subcellularLocation>
</comment>
<dbReference type="SUPFAM" id="SSF49265">
    <property type="entry name" value="Fibronectin type III"/>
    <property type="match status" value="1"/>
</dbReference>
<dbReference type="GO" id="GO:0005911">
    <property type="term" value="C:cell-cell junction"/>
    <property type="evidence" value="ECO:0007669"/>
    <property type="project" value="TreeGrafter"/>
</dbReference>
<dbReference type="SUPFAM" id="SSF48726">
    <property type="entry name" value="Immunoglobulin"/>
    <property type="match status" value="9"/>
</dbReference>
<dbReference type="Pfam" id="PF13927">
    <property type="entry name" value="Ig_3"/>
    <property type="match status" value="2"/>
</dbReference>
<keyword evidence="2" id="KW-0677">Repeat</keyword>
<dbReference type="EMBL" id="JAEAOA010000856">
    <property type="protein sequence ID" value="KAK3581037.1"/>
    <property type="molecule type" value="Genomic_DNA"/>
</dbReference>
<reference evidence="12" key="2">
    <citation type="journal article" date="2021" name="Genome Biol. Evol.">
        <title>Developing a high-quality reference genome for a parasitic bivalve with doubly uniparental inheritance (Bivalvia: Unionida).</title>
        <authorList>
            <person name="Smith C.H."/>
        </authorList>
    </citation>
    <scope>NUCLEOTIDE SEQUENCE</scope>
    <source>
        <strain evidence="12">CHS0354</strain>
        <tissue evidence="12">Mantle</tissue>
    </source>
</reference>
<dbReference type="GO" id="GO:0005886">
    <property type="term" value="C:plasma membrane"/>
    <property type="evidence" value="ECO:0007669"/>
    <property type="project" value="TreeGrafter"/>
</dbReference>
<name>A0AAE0RWM8_9BIVA</name>
<dbReference type="Pfam" id="PF07679">
    <property type="entry name" value="I-set"/>
    <property type="match status" value="3"/>
</dbReference>
<organism evidence="12 13">
    <name type="scientific">Potamilus streckersoni</name>
    <dbReference type="NCBI Taxonomy" id="2493646"/>
    <lineage>
        <taxon>Eukaryota</taxon>
        <taxon>Metazoa</taxon>
        <taxon>Spiralia</taxon>
        <taxon>Lophotrochozoa</taxon>
        <taxon>Mollusca</taxon>
        <taxon>Bivalvia</taxon>
        <taxon>Autobranchia</taxon>
        <taxon>Heteroconchia</taxon>
        <taxon>Palaeoheterodonta</taxon>
        <taxon>Unionida</taxon>
        <taxon>Unionoidea</taxon>
        <taxon>Unionidae</taxon>
        <taxon>Ambleminae</taxon>
        <taxon>Lampsilini</taxon>
        <taxon>Potamilus</taxon>
    </lineage>
</organism>
<dbReference type="PROSITE" id="PS50853">
    <property type="entry name" value="FN3"/>
    <property type="match status" value="1"/>
</dbReference>
<feature type="transmembrane region" description="Helical" evidence="8">
    <location>
        <begin position="1032"/>
        <end position="1057"/>
    </location>
</feature>
<protein>
    <recommendedName>
        <fullName evidence="14">Nephrin</fullName>
    </recommendedName>
</protein>
<dbReference type="SMART" id="SM00060">
    <property type="entry name" value="FN3"/>
    <property type="match status" value="1"/>
</dbReference>
<evidence type="ECO:0000256" key="8">
    <source>
        <dbReference type="SAM" id="Phobius"/>
    </source>
</evidence>
<dbReference type="Proteomes" id="UP001195483">
    <property type="component" value="Unassembled WGS sequence"/>
</dbReference>
<dbReference type="Pfam" id="PF13895">
    <property type="entry name" value="Ig_2"/>
    <property type="match status" value="1"/>
</dbReference>
<evidence type="ECO:0000256" key="9">
    <source>
        <dbReference type="SAM" id="SignalP"/>
    </source>
</evidence>
<evidence type="ECO:0000256" key="7">
    <source>
        <dbReference type="SAM" id="MobiDB-lite"/>
    </source>
</evidence>
<feature type="domain" description="Ig-like" evidence="10">
    <location>
        <begin position="436"/>
        <end position="527"/>
    </location>
</feature>
<feature type="domain" description="Ig-like" evidence="10">
    <location>
        <begin position="333"/>
        <end position="428"/>
    </location>
</feature>
<feature type="domain" description="Ig-like" evidence="10">
    <location>
        <begin position="129"/>
        <end position="231"/>
    </location>
</feature>
<dbReference type="GO" id="GO:0098609">
    <property type="term" value="P:cell-cell adhesion"/>
    <property type="evidence" value="ECO:0007669"/>
    <property type="project" value="TreeGrafter"/>
</dbReference>
<feature type="domain" description="Ig-like" evidence="10">
    <location>
        <begin position="235"/>
        <end position="323"/>
    </location>
</feature>
<evidence type="ECO:0000313" key="12">
    <source>
        <dbReference type="EMBL" id="KAK3581037.1"/>
    </source>
</evidence>
<evidence type="ECO:0000259" key="11">
    <source>
        <dbReference type="PROSITE" id="PS50853"/>
    </source>
</evidence>
<evidence type="ECO:0000256" key="5">
    <source>
        <dbReference type="ARBA" id="ARBA00023180"/>
    </source>
</evidence>
<dbReference type="Pfam" id="PF08205">
    <property type="entry name" value="C2-set_2"/>
    <property type="match status" value="2"/>
</dbReference>
<dbReference type="InterPro" id="IPR003961">
    <property type="entry name" value="FN3_dom"/>
</dbReference>
<dbReference type="PANTHER" id="PTHR11640">
    <property type="entry name" value="NEPHRIN"/>
    <property type="match status" value="1"/>
</dbReference>
<keyword evidence="3 8" id="KW-0472">Membrane</keyword>
<keyword evidence="8" id="KW-0812">Transmembrane</keyword>
<dbReference type="PROSITE" id="PS50835">
    <property type="entry name" value="IG_LIKE"/>
    <property type="match status" value="8"/>
</dbReference>
<keyword evidence="6" id="KW-0393">Immunoglobulin domain</keyword>